<evidence type="ECO:0000256" key="4">
    <source>
        <dbReference type="ARBA" id="ARBA00022695"/>
    </source>
</evidence>
<feature type="domain" description="DNA polymerase III delta N-terminal" evidence="9">
    <location>
        <begin position="21"/>
        <end position="140"/>
    </location>
</feature>
<keyword evidence="4 11" id="KW-0548">Nucleotidyltransferase</keyword>
<dbReference type="GO" id="GO:0003887">
    <property type="term" value="F:DNA-directed DNA polymerase activity"/>
    <property type="evidence" value="ECO:0007669"/>
    <property type="project" value="UniProtKB-KW"/>
</dbReference>
<evidence type="ECO:0000259" key="10">
    <source>
        <dbReference type="Pfam" id="PF21694"/>
    </source>
</evidence>
<accession>A0AAJ1RBG0</accession>
<dbReference type="InterPro" id="IPR010372">
    <property type="entry name" value="DNA_pol3_delta_N"/>
</dbReference>
<dbReference type="InterPro" id="IPR005790">
    <property type="entry name" value="DNA_polIII_delta"/>
</dbReference>
<proteinExistence type="inferred from homology"/>
<dbReference type="GO" id="GO:0009360">
    <property type="term" value="C:DNA polymerase III complex"/>
    <property type="evidence" value="ECO:0007669"/>
    <property type="project" value="InterPro"/>
</dbReference>
<evidence type="ECO:0000259" key="9">
    <source>
        <dbReference type="Pfam" id="PF06144"/>
    </source>
</evidence>
<dbReference type="EMBL" id="SDWY01000001">
    <property type="protein sequence ID" value="MDN6899712.1"/>
    <property type="molecule type" value="Genomic_DNA"/>
</dbReference>
<comment type="catalytic activity">
    <reaction evidence="8">
        <text>DNA(n) + a 2'-deoxyribonucleoside 5'-triphosphate = DNA(n+1) + diphosphate</text>
        <dbReference type="Rhea" id="RHEA:22508"/>
        <dbReference type="Rhea" id="RHEA-COMP:17339"/>
        <dbReference type="Rhea" id="RHEA-COMP:17340"/>
        <dbReference type="ChEBI" id="CHEBI:33019"/>
        <dbReference type="ChEBI" id="CHEBI:61560"/>
        <dbReference type="ChEBI" id="CHEBI:173112"/>
        <dbReference type="EC" id="2.7.7.7"/>
    </reaction>
</comment>
<dbReference type="GO" id="GO:0003677">
    <property type="term" value="F:DNA binding"/>
    <property type="evidence" value="ECO:0007669"/>
    <property type="project" value="InterPro"/>
</dbReference>
<dbReference type="Gene3D" id="1.10.8.60">
    <property type="match status" value="1"/>
</dbReference>
<evidence type="ECO:0000256" key="2">
    <source>
        <dbReference type="ARBA" id="ARBA00017703"/>
    </source>
</evidence>
<dbReference type="EC" id="2.7.7.7" evidence="1"/>
<dbReference type="NCBIfam" id="TIGR01128">
    <property type="entry name" value="holA"/>
    <property type="match status" value="1"/>
</dbReference>
<evidence type="ECO:0000313" key="11">
    <source>
        <dbReference type="EMBL" id="MDN6899712.1"/>
    </source>
</evidence>
<dbReference type="Proteomes" id="UP001167919">
    <property type="component" value="Unassembled WGS sequence"/>
</dbReference>
<dbReference type="InterPro" id="IPR008921">
    <property type="entry name" value="DNA_pol3_clamp-load_cplx_C"/>
</dbReference>
<sequence>MTPNDFRKQFQHEQLPSVISFTGDEDFVAEQTITALENSVDKNFRSWDFVRANYDNQNIREILADAATLSFNANRRFVIIDNPLFLTTKGSLEKSEETLLLNYLSHPEPENTLIFNAVGLTLDRRKKIVKNLANHAENIDFQPLSQREIVQVTKKRFNEAHISIADNELSYYVQRLGLNLRLIINNLSKLIMYGQNHLITKGSIDALVTPELTESAFDLVEALNKKQTEKALEIYKNLLDQGQAAIRINALLLSQYRLLLQAKSLSLSDDNLARKLHIHPYRAKLANQFASLEYFSEISNSYLNLADIDLKLKSTNLDPNLLFEIFVSRKI</sequence>
<evidence type="ECO:0000313" key="12">
    <source>
        <dbReference type="Proteomes" id="UP001167919"/>
    </source>
</evidence>
<reference evidence="11" key="1">
    <citation type="submission" date="2019-01" db="EMBL/GenBank/DDBJ databases">
        <title>Oenococcus sicerae UCMA17102.</title>
        <authorList>
            <person name="Cousin F.J."/>
            <person name="Le Guellec R."/>
            <person name="Cretenet M."/>
        </authorList>
    </citation>
    <scope>NUCLEOTIDE SEQUENCE</scope>
    <source>
        <strain evidence="11">UCMA17102</strain>
    </source>
</reference>
<dbReference type="GO" id="GO:0006261">
    <property type="term" value="P:DNA-templated DNA replication"/>
    <property type="evidence" value="ECO:0007669"/>
    <property type="project" value="TreeGrafter"/>
</dbReference>
<dbReference type="RefSeq" id="WP_301710947.1">
    <property type="nucleotide sequence ID" value="NZ_SDWY01000001.1"/>
</dbReference>
<evidence type="ECO:0000256" key="6">
    <source>
        <dbReference type="ARBA" id="ARBA00022932"/>
    </source>
</evidence>
<dbReference type="InterPro" id="IPR048466">
    <property type="entry name" value="DNA_pol3_delta-like_C"/>
</dbReference>
<dbReference type="Gene3D" id="3.40.50.300">
    <property type="entry name" value="P-loop containing nucleotide triphosphate hydrolases"/>
    <property type="match status" value="1"/>
</dbReference>
<dbReference type="AlphaFoldDB" id="A0AAJ1RBG0"/>
<name>A0AAJ1RBG0_9LACO</name>
<evidence type="ECO:0000256" key="1">
    <source>
        <dbReference type="ARBA" id="ARBA00012417"/>
    </source>
</evidence>
<dbReference type="PANTHER" id="PTHR34388">
    <property type="entry name" value="DNA POLYMERASE III SUBUNIT DELTA"/>
    <property type="match status" value="1"/>
</dbReference>
<keyword evidence="5" id="KW-0235">DNA replication</keyword>
<dbReference type="PANTHER" id="PTHR34388:SF1">
    <property type="entry name" value="DNA POLYMERASE III SUBUNIT DELTA"/>
    <property type="match status" value="1"/>
</dbReference>
<feature type="domain" description="DNA polymerase III delta subunit-like C-terminal" evidence="10">
    <location>
        <begin position="214"/>
        <end position="328"/>
    </location>
</feature>
<dbReference type="InterPro" id="IPR027417">
    <property type="entry name" value="P-loop_NTPase"/>
</dbReference>
<evidence type="ECO:0000256" key="5">
    <source>
        <dbReference type="ARBA" id="ARBA00022705"/>
    </source>
</evidence>
<dbReference type="SUPFAM" id="SSF52540">
    <property type="entry name" value="P-loop containing nucleoside triphosphate hydrolases"/>
    <property type="match status" value="1"/>
</dbReference>
<dbReference type="SUPFAM" id="SSF48019">
    <property type="entry name" value="post-AAA+ oligomerization domain-like"/>
    <property type="match status" value="1"/>
</dbReference>
<dbReference type="Pfam" id="PF06144">
    <property type="entry name" value="DNA_pol3_delta"/>
    <property type="match status" value="1"/>
</dbReference>
<organism evidence="11 12">
    <name type="scientific">Oenococcus sicerae</name>
    <dbReference type="NCBI Taxonomy" id="2203724"/>
    <lineage>
        <taxon>Bacteria</taxon>
        <taxon>Bacillati</taxon>
        <taxon>Bacillota</taxon>
        <taxon>Bacilli</taxon>
        <taxon>Lactobacillales</taxon>
        <taxon>Lactobacillaceae</taxon>
        <taxon>Oenococcus</taxon>
    </lineage>
</organism>
<protein>
    <recommendedName>
        <fullName evidence="2">DNA polymerase III subunit delta</fullName>
        <ecNumber evidence="1">2.7.7.7</ecNumber>
    </recommendedName>
</protein>
<comment type="similarity">
    <text evidence="7">Belongs to the DNA polymerase HolA subunit family.</text>
</comment>
<evidence type="ECO:0000256" key="7">
    <source>
        <dbReference type="ARBA" id="ARBA00034754"/>
    </source>
</evidence>
<dbReference type="Pfam" id="PF21694">
    <property type="entry name" value="DNA_pol3_delta_C"/>
    <property type="match status" value="1"/>
</dbReference>
<evidence type="ECO:0000256" key="3">
    <source>
        <dbReference type="ARBA" id="ARBA00022679"/>
    </source>
</evidence>
<keyword evidence="3 11" id="KW-0808">Transferase</keyword>
<evidence type="ECO:0000256" key="8">
    <source>
        <dbReference type="ARBA" id="ARBA00049244"/>
    </source>
</evidence>
<keyword evidence="6" id="KW-0239">DNA-directed DNA polymerase</keyword>
<dbReference type="Gene3D" id="1.20.272.10">
    <property type="match status" value="1"/>
</dbReference>
<gene>
    <name evidence="11" type="primary">holA</name>
    <name evidence="11" type="ORF">EVC35_01655</name>
</gene>
<comment type="caution">
    <text evidence="11">The sequence shown here is derived from an EMBL/GenBank/DDBJ whole genome shotgun (WGS) entry which is preliminary data.</text>
</comment>